<evidence type="ECO:0000259" key="10">
    <source>
        <dbReference type="PROSITE" id="PS51278"/>
    </source>
</evidence>
<evidence type="ECO:0000256" key="4">
    <source>
        <dbReference type="ARBA" id="ARBA00022741"/>
    </source>
</evidence>
<dbReference type="eggNOG" id="COG1478">
    <property type="taxonomic scope" value="Bacteria"/>
</dbReference>
<dbReference type="CDD" id="cd00712">
    <property type="entry name" value="AsnB"/>
    <property type="match status" value="1"/>
</dbReference>
<dbReference type="InterPro" id="IPR014729">
    <property type="entry name" value="Rossmann-like_a/b/a_fold"/>
</dbReference>
<name>C7MBC0_BRAFD</name>
<dbReference type="SUPFAM" id="SSF52402">
    <property type="entry name" value="Adenine nucleotide alpha hydrolases-like"/>
    <property type="match status" value="1"/>
</dbReference>
<comment type="similarity">
    <text evidence="2">Belongs to the asparagine synthetase family.</text>
</comment>
<dbReference type="InterPro" id="IPR017932">
    <property type="entry name" value="GATase_2_dom"/>
</dbReference>
<evidence type="ECO:0000256" key="3">
    <source>
        <dbReference type="ARBA" id="ARBA00012737"/>
    </source>
</evidence>
<dbReference type="Gene3D" id="3.40.50.620">
    <property type="entry name" value="HUPs"/>
    <property type="match status" value="1"/>
</dbReference>
<dbReference type="GO" id="GO:0005524">
    <property type="term" value="F:ATP binding"/>
    <property type="evidence" value="ECO:0007669"/>
    <property type="project" value="UniProtKB-KW"/>
</dbReference>
<dbReference type="InterPro" id="IPR051786">
    <property type="entry name" value="ASN_synthetase/amidase"/>
</dbReference>
<keyword evidence="12" id="KW-1185">Reference proteome</keyword>
<dbReference type="EC" id="6.3.5.4" evidence="3"/>
<keyword evidence="5" id="KW-0067">ATP-binding</keyword>
<dbReference type="GO" id="GO:0005829">
    <property type="term" value="C:cytosol"/>
    <property type="evidence" value="ECO:0007669"/>
    <property type="project" value="TreeGrafter"/>
</dbReference>
<feature type="domain" description="Glutamine amidotransferase type-2" evidence="10">
    <location>
        <begin position="2"/>
        <end position="220"/>
    </location>
</feature>
<dbReference type="STRING" id="446465.Bfae_10450"/>
<dbReference type="GO" id="GO:0004066">
    <property type="term" value="F:asparagine synthase (glutamine-hydrolyzing) activity"/>
    <property type="evidence" value="ECO:0007669"/>
    <property type="project" value="UniProtKB-EC"/>
</dbReference>
<dbReference type="Gene3D" id="3.60.20.10">
    <property type="entry name" value="Glutamine Phosphoribosylpyrophosphate, subunit 1, domain 1"/>
    <property type="match status" value="1"/>
</dbReference>
<dbReference type="Pfam" id="PF13522">
    <property type="entry name" value="GATase_6"/>
    <property type="match status" value="1"/>
</dbReference>
<evidence type="ECO:0000256" key="5">
    <source>
        <dbReference type="ARBA" id="ARBA00022840"/>
    </source>
</evidence>
<evidence type="ECO:0000256" key="9">
    <source>
        <dbReference type="SAM" id="MobiDB-lite"/>
    </source>
</evidence>
<dbReference type="PROSITE" id="PS51278">
    <property type="entry name" value="GATASE_TYPE_2"/>
    <property type="match status" value="1"/>
</dbReference>
<dbReference type="InterPro" id="IPR006426">
    <property type="entry name" value="Asn_synth_AEB"/>
</dbReference>
<dbReference type="AlphaFoldDB" id="C7MBC0"/>
<protein>
    <recommendedName>
        <fullName evidence="3">asparagine synthase (glutamine-hydrolyzing)</fullName>
        <ecNumber evidence="3">6.3.5.4</ecNumber>
    </recommendedName>
</protein>
<dbReference type="OrthoDB" id="9763290at2"/>
<dbReference type="KEGG" id="bfa:Bfae_10450"/>
<dbReference type="Proteomes" id="UP000001919">
    <property type="component" value="Chromosome"/>
</dbReference>
<evidence type="ECO:0000256" key="6">
    <source>
        <dbReference type="ARBA" id="ARBA00022888"/>
    </source>
</evidence>
<keyword evidence="7" id="KW-0315">Glutamine amidotransferase</keyword>
<dbReference type="eggNOG" id="COG0367">
    <property type="taxonomic scope" value="Bacteria"/>
</dbReference>
<dbReference type="InterPro" id="IPR001962">
    <property type="entry name" value="Asn_synthase"/>
</dbReference>
<dbReference type="InterPro" id="IPR033738">
    <property type="entry name" value="AsnB_N"/>
</dbReference>
<keyword evidence="6" id="KW-0028">Amino-acid biosynthesis</keyword>
<proteinExistence type="inferred from homology"/>
<dbReference type="CDD" id="cd01991">
    <property type="entry name" value="Asn_synthase_B_C"/>
    <property type="match status" value="1"/>
</dbReference>
<dbReference type="HOGENOM" id="CLU_014658_3_3_11"/>
<dbReference type="PANTHER" id="PTHR43284:SF1">
    <property type="entry name" value="ASPARAGINE SYNTHETASE"/>
    <property type="match status" value="1"/>
</dbReference>
<feature type="region of interest" description="Disordered" evidence="9">
    <location>
        <begin position="635"/>
        <end position="685"/>
    </location>
</feature>
<dbReference type="InterPro" id="IPR029055">
    <property type="entry name" value="Ntn_hydrolases_N"/>
</dbReference>
<evidence type="ECO:0000256" key="7">
    <source>
        <dbReference type="ARBA" id="ARBA00022962"/>
    </source>
</evidence>
<comment type="catalytic activity">
    <reaction evidence="8">
        <text>L-aspartate + L-glutamine + ATP + H2O = L-asparagine + L-glutamate + AMP + diphosphate + H(+)</text>
        <dbReference type="Rhea" id="RHEA:12228"/>
        <dbReference type="ChEBI" id="CHEBI:15377"/>
        <dbReference type="ChEBI" id="CHEBI:15378"/>
        <dbReference type="ChEBI" id="CHEBI:29985"/>
        <dbReference type="ChEBI" id="CHEBI:29991"/>
        <dbReference type="ChEBI" id="CHEBI:30616"/>
        <dbReference type="ChEBI" id="CHEBI:33019"/>
        <dbReference type="ChEBI" id="CHEBI:58048"/>
        <dbReference type="ChEBI" id="CHEBI:58359"/>
        <dbReference type="ChEBI" id="CHEBI:456215"/>
        <dbReference type="EC" id="6.3.5.4"/>
    </reaction>
</comment>
<evidence type="ECO:0000256" key="2">
    <source>
        <dbReference type="ARBA" id="ARBA00005752"/>
    </source>
</evidence>
<dbReference type="EMBL" id="CP001643">
    <property type="protein sequence ID" value="ACU84893.1"/>
    <property type="molecule type" value="Genomic_DNA"/>
</dbReference>
<sequence>MCGIAGTYGFGADTEDIARRMSGALAHRGPDGEGLFVDDRTGLAHRRLAIIDREHGAQPMTTADGRYTIIYNGETYNYLDLRAELEELGRTFRTDSDTEVLLQAHAEWGTAAYDRFNGMFAFAIHDAHTGTVTVARDHFGIKPLYYWIDPATTEAPGEGPRVLFGSEIRSLLAANAFEAAPDDRAVYRYLKFRVQDDDSQTFFAGVRRLMAGEVLEIRADGTEISSFTRLKDELREIAARPGRPYDQSVVDEYRERFQESVRLRLQSEVPVGTSLSGGLDSSAVAAVIARQLREQPEDERYSAVGTRQNTFSAVFPNSSNDEERYVDALLDDYRGQITSHKIQPQPDAFLEDVHDFVRTQEEPIISTGPYAQYAVMREASQHVTVLLDGQGADEMMAGYNPYFYVYLRQLRRQKRFKELASEIVGSRDILRKLARTKFSGRTSVPIEALLNSGFVAEHSGEKVTSVQDDIKERLLEDTFRSSLPSLLRYEDKNTMRFSIEGRVPFVDKELLKFLFSLDESAIIHDGWNKRILRESMDGILPDMISKRRNKIGFTTPEGEWFRSIAPQLREVFASASFASRPYFDAPSVLALFDDYIAHPENHGTLMFWRLLNVELWMRTFFDDADGAARALGGSADTDAAAAPETVPRDSATAPSGESAGHTAAAAAGAAAATQEEPPKSDYVANPDKQLDLVSEADGHSWRRLPLQTSLVARGDDIEALVRGHVERFAAGLPADAVPEQAPWYFVISEKIVAIAQGRSWFTWEVKPRRAAKVLSRFVSRTPAGIGLGDPTTMELAIREVGLPRVLAASAAGAAGKAVGRKGLFYEVVGADVRAIDGPTPYSAFPSNVSAKLPPKDPDAVSALISAAIRAADIPAWLRDSFVGTVVMDANDIGRNVLGSDVATPHPHLEATFADNPLGQGRQRTPLAILVDLGTASQR</sequence>
<organism evidence="11 12">
    <name type="scientific">Brachybacterium faecium (strain ATCC 43885 / DSM 4810 / JCM 11609 / LMG 19847 / NBRC 14762 / NCIMB 9860 / 6-10)</name>
    <dbReference type="NCBI Taxonomy" id="446465"/>
    <lineage>
        <taxon>Bacteria</taxon>
        <taxon>Bacillati</taxon>
        <taxon>Actinomycetota</taxon>
        <taxon>Actinomycetes</taxon>
        <taxon>Micrococcales</taxon>
        <taxon>Dermabacteraceae</taxon>
        <taxon>Brachybacterium</taxon>
    </lineage>
</organism>
<accession>C7MBC0</accession>
<keyword evidence="6" id="KW-0061">Asparagine biosynthesis</keyword>
<dbReference type="SUPFAM" id="SSF144010">
    <property type="entry name" value="CofE-like"/>
    <property type="match status" value="1"/>
</dbReference>
<dbReference type="PANTHER" id="PTHR43284">
    <property type="entry name" value="ASPARAGINE SYNTHETASE (GLUTAMINE-HYDROLYZING)"/>
    <property type="match status" value="1"/>
</dbReference>
<evidence type="ECO:0000256" key="8">
    <source>
        <dbReference type="ARBA" id="ARBA00048741"/>
    </source>
</evidence>
<dbReference type="GO" id="GO:0006529">
    <property type="term" value="P:asparagine biosynthetic process"/>
    <property type="evidence" value="ECO:0007669"/>
    <property type="project" value="UniProtKB-KW"/>
</dbReference>
<gene>
    <name evidence="11" type="ordered locus">Bfae_10450</name>
</gene>
<dbReference type="SUPFAM" id="SSF56235">
    <property type="entry name" value="N-terminal nucleophile aminohydrolases (Ntn hydrolases)"/>
    <property type="match status" value="1"/>
</dbReference>
<keyword evidence="4" id="KW-0547">Nucleotide-binding</keyword>
<evidence type="ECO:0000313" key="12">
    <source>
        <dbReference type="Proteomes" id="UP000001919"/>
    </source>
</evidence>
<dbReference type="Pfam" id="PF00733">
    <property type="entry name" value="Asn_synthase"/>
    <property type="match status" value="1"/>
</dbReference>
<dbReference type="PATRIC" id="fig|446465.5.peg.1044"/>
<evidence type="ECO:0000313" key="11">
    <source>
        <dbReference type="EMBL" id="ACU84893.1"/>
    </source>
</evidence>
<reference evidence="11 12" key="1">
    <citation type="journal article" date="2009" name="Stand. Genomic Sci.">
        <title>Complete genome sequence of Brachybacterium faecium type strain (Schefferle 6-10).</title>
        <authorList>
            <person name="Lapidus A."/>
            <person name="Pukall R."/>
            <person name="Labuttii K."/>
            <person name="Copeland A."/>
            <person name="Del Rio T.G."/>
            <person name="Nolan M."/>
            <person name="Chen F."/>
            <person name="Lucas S."/>
            <person name="Tice H."/>
            <person name="Cheng J.F."/>
            <person name="Bruce D."/>
            <person name="Goodwin L."/>
            <person name="Pitluck S."/>
            <person name="Rohde M."/>
            <person name="Goker M."/>
            <person name="Pati A."/>
            <person name="Ivanova N."/>
            <person name="Mavrommatis K."/>
            <person name="Chen A."/>
            <person name="Palaniappan K."/>
            <person name="D'haeseleer P."/>
            <person name="Chain P."/>
            <person name="Bristow J."/>
            <person name="Eisen J.A."/>
            <person name="Markowitz V."/>
            <person name="Hugenholtz P."/>
            <person name="Kyrpides N.C."/>
            <person name="Klenk H.P."/>
        </authorList>
    </citation>
    <scope>NUCLEOTIDE SEQUENCE [LARGE SCALE GENOMIC DNA]</scope>
    <source>
        <strain evidence="12">ATCC 43885 / DSM 4810 / JCM 11609 / LMG 19847 / NBRC 14762 / NCIMB 9860 / 6-10</strain>
    </source>
</reference>
<feature type="compositionally biased region" description="Low complexity" evidence="9">
    <location>
        <begin position="659"/>
        <end position="673"/>
    </location>
</feature>
<evidence type="ECO:0000256" key="1">
    <source>
        <dbReference type="ARBA" id="ARBA00005187"/>
    </source>
</evidence>
<dbReference type="NCBIfam" id="TIGR01536">
    <property type="entry name" value="asn_synth_AEB"/>
    <property type="match status" value="1"/>
</dbReference>
<comment type="pathway">
    <text evidence="1">Amino-acid biosynthesis; L-asparagine biosynthesis; L-asparagine from L-aspartate (L-Gln route): step 1/1.</text>
</comment>